<feature type="transmembrane region" description="Helical" evidence="11">
    <location>
        <begin position="246"/>
        <end position="267"/>
    </location>
</feature>
<evidence type="ECO:0000259" key="13">
    <source>
        <dbReference type="Pfam" id="PF00122"/>
    </source>
</evidence>
<dbReference type="SFLD" id="SFLDF00027">
    <property type="entry name" value="p-type_atpase"/>
    <property type="match status" value="1"/>
</dbReference>
<keyword evidence="11" id="KW-1003">Cell membrane</keyword>
<dbReference type="SFLD" id="SFLDS00003">
    <property type="entry name" value="Haloacid_Dehalogenase"/>
    <property type="match status" value="1"/>
</dbReference>
<dbReference type="InterPro" id="IPR001757">
    <property type="entry name" value="P_typ_ATPase"/>
</dbReference>
<dbReference type="PANTHER" id="PTHR43079">
    <property type="entry name" value="PROBABLE CADMIUM/ZINC-TRANSPORTING ATPASE HMA1"/>
    <property type="match status" value="1"/>
</dbReference>
<dbReference type="AlphaFoldDB" id="A0A858RJT5"/>
<feature type="domain" description="P-type ATPase A" evidence="13">
    <location>
        <begin position="131"/>
        <end position="229"/>
    </location>
</feature>
<keyword evidence="5 11" id="KW-0547">Nucleotide-binding</keyword>
<dbReference type="GO" id="GO:0005886">
    <property type="term" value="C:plasma membrane"/>
    <property type="evidence" value="ECO:0007669"/>
    <property type="project" value="UniProtKB-SubCell"/>
</dbReference>
<dbReference type="InterPro" id="IPR051949">
    <property type="entry name" value="Cation_Transport_ATPase"/>
</dbReference>
<dbReference type="SUPFAM" id="SSF81665">
    <property type="entry name" value="Calcium ATPase, transmembrane domain M"/>
    <property type="match status" value="1"/>
</dbReference>
<evidence type="ECO:0000256" key="3">
    <source>
        <dbReference type="ARBA" id="ARBA00022692"/>
    </source>
</evidence>
<dbReference type="InterPro" id="IPR036412">
    <property type="entry name" value="HAD-like_sf"/>
</dbReference>
<keyword evidence="6 11" id="KW-0067">ATP-binding</keyword>
<protein>
    <submittedName>
        <fullName evidence="14">Heavy metal translocating P-type ATPase</fullName>
    </submittedName>
</protein>
<evidence type="ECO:0000256" key="9">
    <source>
        <dbReference type="ARBA" id="ARBA00022989"/>
    </source>
</evidence>
<evidence type="ECO:0000256" key="4">
    <source>
        <dbReference type="ARBA" id="ARBA00022723"/>
    </source>
</evidence>
<sequence>MGGHHGEHSHDLHEEVGWPWLLASAAICGLATLAGVLVQRTGAPPQVALGLYATAYLAGGWEAALDSIGNLRRFRLDIHFLMLAVAAGAAVIGAWWEGAALLFLFSLSGALEAMAMARTEREIRSLFNEAPKQALRVEPDGSTTEIPVNGLKAGMKVRVLPGEQFPADGRVSSGESAADESSLTGESVPVDKGVGDGVFGGTLNTWGVVETEVLRPPGDSAQARIIQLIREAQASKAPSQRFTDRFGTAYTVGILLLSFVMFLWWHLVMKIPAFFADDGTSSAFYRAMTLLVVCSPCALVISIPSAILAGIAAGARRGILFRGGVAVENLATIQRLAVDKTGTLTKGELELLSCETEPPGREDELIAVAAALSKNSTHPLSRAIVKENMKRGLPEAGQVSGFESLAGQGLTADVGGKASAQGRRSMFTDDAWLSALPDPAAGLTEVLVKSGELRGRLLLRDAPRSEAAPLIRRLADEEIRVTMLTGDRPESAELIAKELGLQDYRAGLHPEDKVAAIREWRAKGERVAMAGDGVNDAPSLAAADISIGMGLRGSDAVLEQADVVLTQDRLERIVDALHLSRRCRRIIRENLAISLGVVLLLGIAAMGAWIPLPIGVLGHEGSTVIVVLNSLRLLLFRSSSA</sequence>
<proteinExistence type="inferred from homology"/>
<comment type="similarity">
    <text evidence="2 11">Belongs to the cation transport ATPase (P-type) (TC 3.A.3) family. Type IB subfamily.</text>
</comment>
<feature type="region of interest" description="Disordered" evidence="12">
    <location>
        <begin position="165"/>
        <end position="190"/>
    </location>
</feature>
<dbReference type="InterPro" id="IPR023298">
    <property type="entry name" value="ATPase_P-typ_TM_dom_sf"/>
</dbReference>
<feature type="transmembrane region" description="Helical" evidence="11">
    <location>
        <begin position="20"/>
        <end position="38"/>
    </location>
</feature>
<name>A0A858RJT5_9BACT</name>
<dbReference type="Pfam" id="PF00122">
    <property type="entry name" value="E1-E2_ATPase"/>
    <property type="match status" value="1"/>
</dbReference>
<dbReference type="GO" id="GO:0019829">
    <property type="term" value="F:ATPase-coupled monoatomic cation transmembrane transporter activity"/>
    <property type="evidence" value="ECO:0007669"/>
    <property type="project" value="InterPro"/>
</dbReference>
<dbReference type="GO" id="GO:0016887">
    <property type="term" value="F:ATP hydrolysis activity"/>
    <property type="evidence" value="ECO:0007669"/>
    <property type="project" value="InterPro"/>
</dbReference>
<dbReference type="PANTHER" id="PTHR43079:SF1">
    <property type="entry name" value="CADMIUM_ZINC-TRANSPORTING ATPASE HMA1, CHLOROPLASTIC-RELATED"/>
    <property type="match status" value="1"/>
</dbReference>
<dbReference type="InterPro" id="IPR018303">
    <property type="entry name" value="ATPase_P-typ_P_site"/>
</dbReference>
<feature type="transmembrane region" description="Helical" evidence="11">
    <location>
        <begin position="616"/>
        <end position="635"/>
    </location>
</feature>
<dbReference type="InterPro" id="IPR027256">
    <property type="entry name" value="P-typ_ATPase_IB"/>
</dbReference>
<dbReference type="Gene3D" id="3.40.1110.10">
    <property type="entry name" value="Calcium-transporting ATPase, cytoplasmic domain N"/>
    <property type="match status" value="1"/>
</dbReference>
<dbReference type="Proteomes" id="UP000501812">
    <property type="component" value="Chromosome"/>
</dbReference>
<keyword evidence="3 11" id="KW-0812">Transmembrane</keyword>
<evidence type="ECO:0000256" key="1">
    <source>
        <dbReference type="ARBA" id="ARBA00004141"/>
    </source>
</evidence>
<feature type="transmembrane region" description="Helical" evidence="11">
    <location>
        <begin position="591"/>
        <end position="610"/>
    </location>
</feature>
<dbReference type="PRINTS" id="PR00119">
    <property type="entry name" value="CATATPASE"/>
</dbReference>
<evidence type="ECO:0000256" key="12">
    <source>
        <dbReference type="SAM" id="MobiDB-lite"/>
    </source>
</evidence>
<gene>
    <name evidence="14" type="ORF">HHL09_13415</name>
</gene>
<keyword evidence="10 11" id="KW-0472">Membrane</keyword>
<dbReference type="InterPro" id="IPR059000">
    <property type="entry name" value="ATPase_P-type_domA"/>
</dbReference>
<dbReference type="InterPro" id="IPR008250">
    <property type="entry name" value="ATPase_P-typ_transduc_dom_A_sf"/>
</dbReference>
<dbReference type="InterPro" id="IPR023299">
    <property type="entry name" value="ATPase_P-typ_cyto_dom_N"/>
</dbReference>
<dbReference type="PROSITE" id="PS00154">
    <property type="entry name" value="ATPASE_E1_E2"/>
    <property type="match status" value="1"/>
</dbReference>
<keyword evidence="9 11" id="KW-1133">Transmembrane helix</keyword>
<keyword evidence="8" id="KW-1278">Translocase</keyword>
<evidence type="ECO:0000256" key="6">
    <source>
        <dbReference type="ARBA" id="ARBA00022840"/>
    </source>
</evidence>
<dbReference type="Gene3D" id="3.40.50.1000">
    <property type="entry name" value="HAD superfamily/HAD-like"/>
    <property type="match status" value="1"/>
</dbReference>
<dbReference type="GO" id="GO:0030001">
    <property type="term" value="P:metal ion transport"/>
    <property type="evidence" value="ECO:0007669"/>
    <property type="project" value="UniProtKB-ARBA"/>
</dbReference>
<feature type="compositionally biased region" description="Polar residues" evidence="12">
    <location>
        <begin position="173"/>
        <end position="185"/>
    </location>
</feature>
<dbReference type="Pfam" id="PF00702">
    <property type="entry name" value="Hydrolase"/>
    <property type="match status" value="1"/>
</dbReference>
<keyword evidence="7" id="KW-0460">Magnesium</keyword>
<dbReference type="RefSeq" id="WP_169455139.1">
    <property type="nucleotide sequence ID" value="NZ_CP051774.1"/>
</dbReference>
<dbReference type="PRINTS" id="PR00120">
    <property type="entry name" value="HATPASE"/>
</dbReference>
<organism evidence="14 15">
    <name type="scientific">Luteolibacter luteus</name>
    <dbReference type="NCBI Taxonomy" id="2728835"/>
    <lineage>
        <taxon>Bacteria</taxon>
        <taxon>Pseudomonadati</taxon>
        <taxon>Verrucomicrobiota</taxon>
        <taxon>Verrucomicrobiia</taxon>
        <taxon>Verrucomicrobiales</taxon>
        <taxon>Verrucomicrobiaceae</taxon>
        <taxon>Luteolibacter</taxon>
    </lineage>
</organism>
<dbReference type="Gene3D" id="2.70.150.10">
    <property type="entry name" value="Calcium-transporting ATPase, cytoplasmic transduction domain A"/>
    <property type="match status" value="1"/>
</dbReference>
<evidence type="ECO:0000256" key="10">
    <source>
        <dbReference type="ARBA" id="ARBA00023136"/>
    </source>
</evidence>
<evidence type="ECO:0000313" key="14">
    <source>
        <dbReference type="EMBL" id="QJE96738.1"/>
    </source>
</evidence>
<dbReference type="InterPro" id="IPR023214">
    <property type="entry name" value="HAD_sf"/>
</dbReference>
<evidence type="ECO:0000313" key="15">
    <source>
        <dbReference type="Proteomes" id="UP000501812"/>
    </source>
</evidence>
<dbReference type="NCBIfam" id="TIGR01494">
    <property type="entry name" value="ATPase_P-type"/>
    <property type="match status" value="2"/>
</dbReference>
<evidence type="ECO:0000256" key="8">
    <source>
        <dbReference type="ARBA" id="ARBA00022967"/>
    </source>
</evidence>
<dbReference type="GO" id="GO:0046872">
    <property type="term" value="F:metal ion binding"/>
    <property type="evidence" value="ECO:0007669"/>
    <property type="project" value="UniProtKB-KW"/>
</dbReference>
<reference evidence="14 15" key="1">
    <citation type="submission" date="2020-04" db="EMBL/GenBank/DDBJ databases">
        <title>Luteolibacter sp. G-1-1-1 isolated from soil.</title>
        <authorList>
            <person name="Dahal R.H."/>
        </authorList>
    </citation>
    <scope>NUCLEOTIDE SEQUENCE [LARGE SCALE GENOMIC DNA]</scope>
    <source>
        <strain evidence="14 15">G-1-1-1</strain>
    </source>
</reference>
<feature type="transmembrane region" description="Helical" evidence="11">
    <location>
        <begin position="78"/>
        <end position="95"/>
    </location>
</feature>
<feature type="transmembrane region" description="Helical" evidence="11">
    <location>
        <begin position="287"/>
        <end position="312"/>
    </location>
</feature>
<dbReference type="SUPFAM" id="SSF81653">
    <property type="entry name" value="Calcium ATPase, transduction domain A"/>
    <property type="match status" value="1"/>
</dbReference>
<keyword evidence="4 11" id="KW-0479">Metal-binding</keyword>
<evidence type="ECO:0000256" key="5">
    <source>
        <dbReference type="ARBA" id="ARBA00022741"/>
    </source>
</evidence>
<dbReference type="SUPFAM" id="SSF56784">
    <property type="entry name" value="HAD-like"/>
    <property type="match status" value="1"/>
</dbReference>
<keyword evidence="15" id="KW-1185">Reference proteome</keyword>
<dbReference type="GO" id="GO:0005524">
    <property type="term" value="F:ATP binding"/>
    <property type="evidence" value="ECO:0007669"/>
    <property type="project" value="UniProtKB-UniRule"/>
</dbReference>
<evidence type="ECO:0000256" key="11">
    <source>
        <dbReference type="RuleBase" id="RU362081"/>
    </source>
</evidence>
<dbReference type="SFLD" id="SFLDG00002">
    <property type="entry name" value="C1.7:_P-type_atpase_like"/>
    <property type="match status" value="1"/>
</dbReference>
<dbReference type="KEGG" id="luo:HHL09_13415"/>
<accession>A0A858RJT5</accession>
<dbReference type="NCBIfam" id="TIGR01525">
    <property type="entry name" value="ATPase-IB_hvy"/>
    <property type="match status" value="1"/>
</dbReference>
<evidence type="ECO:0000256" key="2">
    <source>
        <dbReference type="ARBA" id="ARBA00006024"/>
    </source>
</evidence>
<dbReference type="EMBL" id="CP051774">
    <property type="protein sequence ID" value="QJE96738.1"/>
    <property type="molecule type" value="Genomic_DNA"/>
</dbReference>
<dbReference type="InterPro" id="IPR044492">
    <property type="entry name" value="P_typ_ATPase_HD_dom"/>
</dbReference>
<evidence type="ECO:0000256" key="7">
    <source>
        <dbReference type="ARBA" id="ARBA00022842"/>
    </source>
</evidence>
<comment type="subcellular location">
    <subcellularLocation>
        <location evidence="11">Cell membrane</location>
    </subcellularLocation>
    <subcellularLocation>
        <location evidence="1">Membrane</location>
        <topology evidence="1">Multi-pass membrane protein</topology>
    </subcellularLocation>
</comment>